<accession>A0ABZ0MWR7</accession>
<evidence type="ECO:0000313" key="2">
    <source>
        <dbReference type="Proteomes" id="UP001302368"/>
    </source>
</evidence>
<proteinExistence type="predicted"/>
<dbReference type="Proteomes" id="UP001302368">
    <property type="component" value="Plasmid pKS2022"/>
</dbReference>
<sequence length="57" mass="6540">MFAQAITMLYGRLKWSIEGFLQAIAALLAFTQKVSFSYFEKINAFFVSEAEVREVNL</sequence>
<keyword evidence="1" id="KW-0614">Plasmid</keyword>
<organism evidence="1 2">
    <name type="scientific">Kosakonia sacchari</name>
    <dbReference type="NCBI Taxonomy" id="1158459"/>
    <lineage>
        <taxon>Bacteria</taxon>
        <taxon>Pseudomonadati</taxon>
        <taxon>Pseudomonadota</taxon>
        <taxon>Gammaproteobacteria</taxon>
        <taxon>Enterobacterales</taxon>
        <taxon>Enterobacteriaceae</taxon>
        <taxon>Kosakonia</taxon>
    </lineage>
</organism>
<dbReference type="EMBL" id="CP137745">
    <property type="protein sequence ID" value="WOZ79963.1"/>
    <property type="molecule type" value="Genomic_DNA"/>
</dbReference>
<geneLocation type="plasmid" evidence="1 2">
    <name>pKS2022</name>
</geneLocation>
<dbReference type="RefSeq" id="WP_305737686.1">
    <property type="nucleotide sequence ID" value="NZ_CP137745.1"/>
</dbReference>
<protein>
    <submittedName>
        <fullName evidence="1">Uncharacterized protein</fullName>
    </submittedName>
</protein>
<evidence type="ECO:0000313" key="1">
    <source>
        <dbReference type="EMBL" id="WOZ79963.1"/>
    </source>
</evidence>
<name>A0ABZ0MWR7_9ENTR</name>
<keyword evidence="2" id="KW-1185">Reference proteome</keyword>
<gene>
    <name evidence="1" type="ORF">Q8Y70_23680</name>
</gene>
<reference evidence="1 2" key="1">
    <citation type="submission" date="2023-10" db="EMBL/GenBank/DDBJ databases">
        <title>Genome sequencing of the isolated polysaccharide-producing bacterium Kosakonia sacchari KS2022.</title>
        <authorList>
            <person name="Yi X."/>
        </authorList>
    </citation>
    <scope>NUCLEOTIDE SEQUENCE [LARGE SCALE GENOMIC DNA]</scope>
    <source>
        <strain evidence="1 2">KS2022</strain>
        <plasmid evidence="1 2">pKS2022</plasmid>
    </source>
</reference>